<name>D8RPE0_SELML</name>
<evidence type="ECO:0000313" key="3">
    <source>
        <dbReference type="EMBL" id="EFJ14426.1"/>
    </source>
</evidence>
<dbReference type="STRING" id="88036.D8RPE0"/>
<dbReference type="AlphaFoldDB" id="D8RPE0"/>
<dbReference type="Gene3D" id="1.25.40.10">
    <property type="entry name" value="Tetratricopeptide repeat domain"/>
    <property type="match status" value="1"/>
</dbReference>
<feature type="non-terminal residue" evidence="4">
    <location>
        <position position="1"/>
    </location>
</feature>
<dbReference type="eggNOG" id="KOG4197">
    <property type="taxonomic scope" value="Eukaryota"/>
</dbReference>
<dbReference type="HOGENOM" id="CLU_002706_0_0_1"/>
<dbReference type="KEGG" id="smo:SELMODRAFT_72286"/>
<dbReference type="GO" id="GO:0003723">
    <property type="term" value="F:RNA binding"/>
    <property type="evidence" value="ECO:0007669"/>
    <property type="project" value="InterPro"/>
</dbReference>
<dbReference type="InParanoid" id="D8RPE0"/>
<dbReference type="Pfam" id="PF13041">
    <property type="entry name" value="PPR_2"/>
    <property type="match status" value="1"/>
</dbReference>
<dbReference type="InterPro" id="IPR046960">
    <property type="entry name" value="PPR_At4g14850-like_plant"/>
</dbReference>
<organism evidence="5">
    <name type="scientific">Selaginella moellendorffii</name>
    <name type="common">Spikemoss</name>
    <dbReference type="NCBI Taxonomy" id="88036"/>
    <lineage>
        <taxon>Eukaryota</taxon>
        <taxon>Viridiplantae</taxon>
        <taxon>Streptophyta</taxon>
        <taxon>Embryophyta</taxon>
        <taxon>Tracheophyta</taxon>
        <taxon>Lycopodiopsida</taxon>
        <taxon>Selaginellales</taxon>
        <taxon>Selaginellaceae</taxon>
        <taxon>Selaginella</taxon>
    </lineage>
</organism>
<protein>
    <recommendedName>
        <fullName evidence="6">Pentacotripeptide-repeat region of PRORP domain-containing protein</fullName>
    </recommendedName>
</protein>
<feature type="non-terminal residue" evidence="4">
    <location>
        <position position="146"/>
    </location>
</feature>
<keyword evidence="1" id="KW-0677">Repeat</keyword>
<dbReference type="NCBIfam" id="TIGR00756">
    <property type="entry name" value="PPR"/>
    <property type="match status" value="4"/>
</dbReference>
<evidence type="ECO:0000256" key="2">
    <source>
        <dbReference type="PROSITE-ProRule" id="PRU00708"/>
    </source>
</evidence>
<proteinExistence type="predicted"/>
<feature type="repeat" description="PPR" evidence="2">
    <location>
        <begin position="26"/>
        <end position="60"/>
    </location>
</feature>
<feature type="repeat" description="PPR" evidence="2">
    <location>
        <begin position="61"/>
        <end position="91"/>
    </location>
</feature>
<dbReference type="EMBL" id="GL377627">
    <property type="protein sequence ID" value="EFJ14426.1"/>
    <property type="molecule type" value="Genomic_DNA"/>
</dbReference>
<evidence type="ECO:0000256" key="1">
    <source>
        <dbReference type="ARBA" id="ARBA00022737"/>
    </source>
</evidence>
<dbReference type="Gramene" id="EFJ14426">
    <property type="protein sequence ID" value="EFJ14426"/>
    <property type="gene ID" value="SELMODRAFT_72286"/>
</dbReference>
<dbReference type="Gramene" id="EFJ26021">
    <property type="protein sequence ID" value="EFJ26021"/>
    <property type="gene ID" value="SELMODRAFT_72290"/>
</dbReference>
<dbReference type="KEGG" id="smo:SELMODRAFT_72290"/>
<accession>D8RPE0</accession>
<gene>
    <name evidence="3" type="ORF">SELMODRAFT_72286</name>
    <name evidence="4" type="ORF">SELMODRAFT_72290</name>
</gene>
<dbReference type="InterPro" id="IPR011990">
    <property type="entry name" value="TPR-like_helical_dom_sf"/>
</dbReference>
<reference evidence="4 5" key="1">
    <citation type="journal article" date="2011" name="Science">
        <title>The Selaginella genome identifies genetic changes associated with the evolution of vascular plants.</title>
        <authorList>
            <person name="Banks J.A."/>
            <person name="Nishiyama T."/>
            <person name="Hasebe M."/>
            <person name="Bowman J.L."/>
            <person name="Gribskov M."/>
            <person name="dePamphilis C."/>
            <person name="Albert V.A."/>
            <person name="Aono N."/>
            <person name="Aoyama T."/>
            <person name="Ambrose B.A."/>
            <person name="Ashton N.W."/>
            <person name="Axtell M.J."/>
            <person name="Barker E."/>
            <person name="Barker M.S."/>
            <person name="Bennetzen J.L."/>
            <person name="Bonawitz N.D."/>
            <person name="Chapple C."/>
            <person name="Cheng C."/>
            <person name="Correa L.G."/>
            <person name="Dacre M."/>
            <person name="DeBarry J."/>
            <person name="Dreyer I."/>
            <person name="Elias M."/>
            <person name="Engstrom E.M."/>
            <person name="Estelle M."/>
            <person name="Feng L."/>
            <person name="Finet C."/>
            <person name="Floyd S.K."/>
            <person name="Frommer W.B."/>
            <person name="Fujita T."/>
            <person name="Gramzow L."/>
            <person name="Gutensohn M."/>
            <person name="Harholt J."/>
            <person name="Hattori M."/>
            <person name="Heyl A."/>
            <person name="Hirai T."/>
            <person name="Hiwatashi Y."/>
            <person name="Ishikawa M."/>
            <person name="Iwata M."/>
            <person name="Karol K.G."/>
            <person name="Koehler B."/>
            <person name="Kolukisaoglu U."/>
            <person name="Kubo M."/>
            <person name="Kurata T."/>
            <person name="Lalonde S."/>
            <person name="Li K."/>
            <person name="Li Y."/>
            <person name="Litt A."/>
            <person name="Lyons E."/>
            <person name="Manning G."/>
            <person name="Maruyama T."/>
            <person name="Michael T.P."/>
            <person name="Mikami K."/>
            <person name="Miyazaki S."/>
            <person name="Morinaga S."/>
            <person name="Murata T."/>
            <person name="Mueller-Roeber B."/>
            <person name="Nelson D.R."/>
            <person name="Obara M."/>
            <person name="Oguri Y."/>
            <person name="Olmstead R.G."/>
            <person name="Onodera N."/>
            <person name="Petersen B.L."/>
            <person name="Pils B."/>
            <person name="Prigge M."/>
            <person name="Rensing S.A."/>
            <person name="Riano-Pachon D.M."/>
            <person name="Roberts A.W."/>
            <person name="Sato Y."/>
            <person name="Scheller H.V."/>
            <person name="Schulz B."/>
            <person name="Schulz C."/>
            <person name="Shakirov E.V."/>
            <person name="Shibagaki N."/>
            <person name="Shinohara N."/>
            <person name="Shippen D.E."/>
            <person name="Soerensen I."/>
            <person name="Sotooka R."/>
            <person name="Sugimoto N."/>
            <person name="Sugita M."/>
            <person name="Sumikawa N."/>
            <person name="Tanurdzic M."/>
            <person name="Theissen G."/>
            <person name="Ulvskov P."/>
            <person name="Wakazuki S."/>
            <person name="Weng J.K."/>
            <person name="Willats W.W."/>
            <person name="Wipf D."/>
            <person name="Wolf P.G."/>
            <person name="Yang L."/>
            <person name="Zimmer A.D."/>
            <person name="Zhu Q."/>
            <person name="Mitros T."/>
            <person name="Hellsten U."/>
            <person name="Loque D."/>
            <person name="Otillar R."/>
            <person name="Salamov A."/>
            <person name="Schmutz J."/>
            <person name="Shapiro H."/>
            <person name="Lindquist E."/>
            <person name="Lucas S."/>
            <person name="Rokhsar D."/>
            <person name="Grigoriev I.V."/>
        </authorList>
    </citation>
    <scope>NUCLEOTIDE SEQUENCE [LARGE SCALE GENOMIC DNA]</scope>
</reference>
<evidence type="ECO:0000313" key="5">
    <source>
        <dbReference type="Proteomes" id="UP000001514"/>
    </source>
</evidence>
<dbReference type="Pfam" id="PF01535">
    <property type="entry name" value="PPR"/>
    <property type="match status" value="1"/>
</dbReference>
<dbReference type="PROSITE" id="PS51375">
    <property type="entry name" value="PPR"/>
    <property type="match status" value="2"/>
</dbReference>
<keyword evidence="5" id="KW-1185">Reference proteome</keyword>
<dbReference type="GO" id="GO:0009451">
    <property type="term" value="P:RNA modification"/>
    <property type="evidence" value="ECO:0007669"/>
    <property type="project" value="InterPro"/>
</dbReference>
<dbReference type="Proteomes" id="UP000001514">
    <property type="component" value="Unassembled WGS sequence"/>
</dbReference>
<sequence length="146" mass="16365">TMLVVYAQHGRLTDARSIFEEMPQRDVVSWTALVASNARHGRCEDARRLFQLMELEGELPDEVSFTGILSACCHTGSLDDCWSFFRAMVGDYSIRPLQEHFSCLADALGRAGRLAEAREVVERMPFSRDTATETSLLSANRIHGEV</sequence>
<dbReference type="InterPro" id="IPR002885">
    <property type="entry name" value="PPR_rpt"/>
</dbReference>
<dbReference type="EMBL" id="GL377585">
    <property type="protein sequence ID" value="EFJ26021.1"/>
    <property type="molecule type" value="Genomic_DNA"/>
</dbReference>
<dbReference type="PANTHER" id="PTHR47926">
    <property type="entry name" value="PENTATRICOPEPTIDE REPEAT-CONTAINING PROTEIN"/>
    <property type="match status" value="1"/>
</dbReference>
<evidence type="ECO:0000313" key="4">
    <source>
        <dbReference type="EMBL" id="EFJ26021.1"/>
    </source>
</evidence>
<evidence type="ECO:0008006" key="6">
    <source>
        <dbReference type="Google" id="ProtNLM"/>
    </source>
</evidence>